<reference evidence="2 3" key="1">
    <citation type="submission" date="2020-08" db="EMBL/GenBank/DDBJ databases">
        <title>Genemic of Streptomyces polyaspartic.</title>
        <authorList>
            <person name="Liu W."/>
        </authorList>
    </citation>
    <scope>NUCLEOTIDE SEQUENCE [LARGE SCALE GENOMIC DNA]</scope>
    <source>
        <strain evidence="2 3">TRM66268-LWL</strain>
    </source>
</reference>
<evidence type="ECO:0000256" key="1">
    <source>
        <dbReference type="SAM" id="MobiDB-lite"/>
    </source>
</evidence>
<dbReference type="Proteomes" id="UP000642284">
    <property type="component" value="Unassembled WGS sequence"/>
</dbReference>
<feature type="region of interest" description="Disordered" evidence="1">
    <location>
        <begin position="158"/>
        <end position="192"/>
    </location>
</feature>
<evidence type="ECO:0000313" key="3">
    <source>
        <dbReference type="Proteomes" id="UP000642284"/>
    </source>
</evidence>
<accession>A0ABR7SKB5</accession>
<name>A0ABR7SKB5_9ACTN</name>
<sequence length="377" mass="40484">MIEGRRSLARLGAWFGRASRQAEGELATVEAQITALGIALDEHDFSPAQPGATDAMCADLERALDAYDAAKRAFVGDRDRADALDVLRALDDGHHALACLDARLAGRPLPHRLPLCFFDPRHGRAVRRLPWAPADGAPRNVSVCAACGVRLEERRGTVGGMLPAPRGAVGEGPRRRPVSTAPASTGSEPGYGVAQERVYGRGPGAGQVRLPAVGQPAVLVVHSDGAEQVTVVLRLRGNQRKGYTLGDGFEPVRARVPLQRLGNRQTVRFTVEFRGSDHTEWEAWAELPDAIPEFTERIHGRGGDLVRYTGPGAPAVLHHRGRGEVRLLALDDDLAEWTEAGRGKGDAQLSVHLPGPGVYQVQARGTWVIEARVADGT</sequence>
<gene>
    <name evidence="2" type="ORF">H9Y04_24770</name>
</gene>
<proteinExistence type="predicted"/>
<comment type="caution">
    <text evidence="2">The sequence shown here is derived from an EMBL/GenBank/DDBJ whole genome shotgun (WGS) entry which is preliminary data.</text>
</comment>
<organism evidence="2 3">
    <name type="scientific">Streptomyces polyasparticus</name>
    <dbReference type="NCBI Taxonomy" id="2767826"/>
    <lineage>
        <taxon>Bacteria</taxon>
        <taxon>Bacillati</taxon>
        <taxon>Actinomycetota</taxon>
        <taxon>Actinomycetes</taxon>
        <taxon>Kitasatosporales</taxon>
        <taxon>Streptomycetaceae</taxon>
        <taxon>Streptomyces</taxon>
    </lineage>
</organism>
<dbReference type="EMBL" id="JACTVJ010000012">
    <property type="protein sequence ID" value="MBC9715759.1"/>
    <property type="molecule type" value="Genomic_DNA"/>
</dbReference>
<protein>
    <submittedName>
        <fullName evidence="2">Uncharacterized protein</fullName>
    </submittedName>
</protein>
<keyword evidence="3" id="KW-1185">Reference proteome</keyword>
<dbReference type="RefSeq" id="WP_187816220.1">
    <property type="nucleotide sequence ID" value="NZ_JACTVJ010000012.1"/>
</dbReference>
<evidence type="ECO:0000313" key="2">
    <source>
        <dbReference type="EMBL" id="MBC9715759.1"/>
    </source>
</evidence>